<evidence type="ECO:0000313" key="9">
    <source>
        <dbReference type="Proteomes" id="UP000887581"/>
    </source>
</evidence>
<comment type="subcellular location">
    <subcellularLocation>
        <location evidence="1">Nucleus</location>
    </subcellularLocation>
</comment>
<keyword evidence="9" id="KW-1185">Reference proteome</keyword>
<dbReference type="InterPro" id="IPR043034">
    <property type="entry name" value="DNA_pol_alpha_B_N_sf"/>
</dbReference>
<dbReference type="GO" id="GO:0003677">
    <property type="term" value="F:DNA binding"/>
    <property type="evidence" value="ECO:0007669"/>
    <property type="project" value="InterPro"/>
</dbReference>
<dbReference type="Proteomes" id="UP000887581">
    <property type="component" value="Unplaced"/>
</dbReference>
<dbReference type="Pfam" id="PF08418">
    <property type="entry name" value="Pol_alpha_B_N"/>
    <property type="match status" value="1"/>
</dbReference>
<dbReference type="InterPro" id="IPR007185">
    <property type="entry name" value="DNA_pol_a/d/e_bsu"/>
</dbReference>
<dbReference type="WBParaSite" id="sdigi.contig482.g8589.t1">
    <property type="protein sequence ID" value="sdigi.contig482.g8589.t1"/>
    <property type="gene ID" value="sdigi.contig482.g8589"/>
</dbReference>
<feature type="domain" description="DNA polymerase alpha subunit B N-terminal" evidence="7">
    <location>
        <begin position="19"/>
        <end position="85"/>
    </location>
</feature>
<evidence type="ECO:0000256" key="2">
    <source>
        <dbReference type="ARBA" id="ARBA00007299"/>
    </source>
</evidence>
<dbReference type="InterPro" id="IPR054300">
    <property type="entry name" value="OB_DPOA2"/>
</dbReference>
<dbReference type="AlphaFoldDB" id="A0A915PZ82"/>
<dbReference type="InterPro" id="IPR013627">
    <property type="entry name" value="Pol_alpha_B_N"/>
</dbReference>
<evidence type="ECO:0000256" key="4">
    <source>
        <dbReference type="ARBA" id="ARBA00022705"/>
    </source>
</evidence>
<dbReference type="PANTHER" id="PTHR23061">
    <property type="entry name" value="DNA POLYMERASE 2 ALPHA 70 KDA SUBUNIT"/>
    <property type="match status" value="1"/>
</dbReference>
<evidence type="ECO:0000259" key="8">
    <source>
        <dbReference type="Pfam" id="PF22062"/>
    </source>
</evidence>
<feature type="domain" description="DNA polymerase alpha subunit B OB" evidence="8">
    <location>
        <begin position="213"/>
        <end position="311"/>
    </location>
</feature>
<evidence type="ECO:0000256" key="5">
    <source>
        <dbReference type="ARBA" id="ARBA00023242"/>
    </source>
</evidence>
<organism evidence="9 10">
    <name type="scientific">Setaria digitata</name>
    <dbReference type="NCBI Taxonomy" id="48799"/>
    <lineage>
        <taxon>Eukaryota</taxon>
        <taxon>Metazoa</taxon>
        <taxon>Ecdysozoa</taxon>
        <taxon>Nematoda</taxon>
        <taxon>Chromadorea</taxon>
        <taxon>Rhabditida</taxon>
        <taxon>Spirurina</taxon>
        <taxon>Spiruromorpha</taxon>
        <taxon>Filarioidea</taxon>
        <taxon>Setariidae</taxon>
        <taxon>Setaria</taxon>
    </lineage>
</organism>
<dbReference type="InterPro" id="IPR016722">
    <property type="entry name" value="DNA_pol_alpha_bsu"/>
</dbReference>
<dbReference type="Gene3D" id="3.60.21.60">
    <property type="match status" value="2"/>
</dbReference>
<keyword evidence="5" id="KW-0539">Nucleus</keyword>
<feature type="domain" description="DNA polymerase alpha/delta/epsilon subunit B" evidence="6">
    <location>
        <begin position="331"/>
        <end position="527"/>
    </location>
</feature>
<evidence type="ECO:0000256" key="1">
    <source>
        <dbReference type="ARBA" id="ARBA00004123"/>
    </source>
</evidence>
<evidence type="ECO:0000313" key="10">
    <source>
        <dbReference type="WBParaSite" id="sdigi.contig482.g8589.t1"/>
    </source>
</evidence>
<proteinExistence type="inferred from homology"/>
<reference evidence="10" key="1">
    <citation type="submission" date="2022-11" db="UniProtKB">
        <authorList>
            <consortium name="WormBaseParasite"/>
        </authorList>
    </citation>
    <scope>IDENTIFICATION</scope>
</reference>
<dbReference type="Pfam" id="PF22062">
    <property type="entry name" value="OB_DPOA2"/>
    <property type="match status" value="1"/>
</dbReference>
<evidence type="ECO:0000259" key="7">
    <source>
        <dbReference type="Pfam" id="PF08418"/>
    </source>
</evidence>
<protein>
    <recommendedName>
        <fullName evidence="3">DNA polymerase alpha subunit B</fullName>
    </recommendedName>
</protein>
<dbReference type="PANTHER" id="PTHR23061:SF12">
    <property type="entry name" value="DNA POLYMERASE ALPHA SUBUNIT B"/>
    <property type="match status" value="1"/>
</dbReference>
<dbReference type="GO" id="GO:0005658">
    <property type="term" value="C:alpha DNA polymerase:primase complex"/>
    <property type="evidence" value="ECO:0007669"/>
    <property type="project" value="TreeGrafter"/>
</dbReference>
<evidence type="ECO:0000259" key="6">
    <source>
        <dbReference type="Pfam" id="PF04042"/>
    </source>
</evidence>
<keyword evidence="4" id="KW-0235">DNA replication</keyword>
<accession>A0A915PZ82</accession>
<comment type="similarity">
    <text evidence="2">Belongs to the DNA polymerase alpha subunit B family.</text>
</comment>
<name>A0A915PZ82_9BILA</name>
<dbReference type="Pfam" id="PF04042">
    <property type="entry name" value="DNA_pol_E_B"/>
    <property type="match status" value="1"/>
</dbReference>
<dbReference type="Gene3D" id="1.10.8.530">
    <property type="entry name" value="DNA polymerase alpha-primase, subunit B, N-terminal domain"/>
    <property type="match status" value="1"/>
</dbReference>
<dbReference type="GO" id="GO:0006270">
    <property type="term" value="P:DNA replication initiation"/>
    <property type="evidence" value="ECO:0007669"/>
    <property type="project" value="TreeGrafter"/>
</dbReference>
<sequence length="581" mass="65526">MGDEVAESCGCMTADWLNEQLADFMYTFENDPEGEFITRANNLCKQYRKTGEDFVSELIAFATNQKQTHIDYLILDAFEQMVFHKALQTNKDGSFSVSCSRNIFNERNENSWLEDSNMTDSMIVDFSNENVTLPEKYLSFTPIRKSVPDTAYQNRRDSGKIILKVTGKNFTLKQNDTIGSSSLRKVVVEKAYTDNYKNLIRFGGEKDIGQAEAIISRVQNLCNIIKEENKALADDEQIDFLSSTVLWGFIVNGTEDRLDASNCSLQCIDENATVIKLDLNNLKTYSVFPGKVVALRGTFVSDVFVADEIFEPKEPLISSLQKQSNIDLLHVWCACGPFTSAKTLSYEQLCDLLELIGPFIDRTSSAVKSAQCCYTYDEFMDMLLAKIDNALSDTDVQLLIVPNGRKDATLRPSFPTAPFNLFKQRKQQLSKNILLLPDPAIIRIAGVEFVITASEIIQHLGRDEIGRCEDQDRMSRLVRDLFRQRSLYPLYPANDDITYRLREAIKRTSLLAIPHVAILPSMLAPTVKVVCGSVFVNTNVLVRGSSGTYMKLKIDLRKTDMTKANSHISIADFCEVQIVQL</sequence>
<evidence type="ECO:0000256" key="3">
    <source>
        <dbReference type="ARBA" id="ARBA00018596"/>
    </source>
</evidence>